<dbReference type="EMBL" id="GGEC01084809">
    <property type="protein sequence ID" value="MBX65293.1"/>
    <property type="molecule type" value="Transcribed_RNA"/>
</dbReference>
<dbReference type="AlphaFoldDB" id="A0A2P2QE65"/>
<reference evidence="1" key="1">
    <citation type="submission" date="2018-02" db="EMBL/GenBank/DDBJ databases">
        <title>Rhizophora mucronata_Transcriptome.</title>
        <authorList>
            <person name="Meera S.P."/>
            <person name="Sreeshan A."/>
            <person name="Augustine A."/>
        </authorList>
    </citation>
    <scope>NUCLEOTIDE SEQUENCE</scope>
    <source>
        <tissue evidence="1">Leaf</tissue>
    </source>
</reference>
<accession>A0A2P2QE65</accession>
<proteinExistence type="predicted"/>
<sequence length="39" mass="4452">MDHIFTIKRILSGQMFGGIYSQLPKITSCEGAKRRDKPK</sequence>
<evidence type="ECO:0000313" key="1">
    <source>
        <dbReference type="EMBL" id="MBX65293.1"/>
    </source>
</evidence>
<organism evidence="1">
    <name type="scientific">Rhizophora mucronata</name>
    <name type="common">Asiatic mangrove</name>
    <dbReference type="NCBI Taxonomy" id="61149"/>
    <lineage>
        <taxon>Eukaryota</taxon>
        <taxon>Viridiplantae</taxon>
        <taxon>Streptophyta</taxon>
        <taxon>Embryophyta</taxon>
        <taxon>Tracheophyta</taxon>
        <taxon>Spermatophyta</taxon>
        <taxon>Magnoliopsida</taxon>
        <taxon>eudicotyledons</taxon>
        <taxon>Gunneridae</taxon>
        <taxon>Pentapetalae</taxon>
        <taxon>rosids</taxon>
        <taxon>fabids</taxon>
        <taxon>Malpighiales</taxon>
        <taxon>Rhizophoraceae</taxon>
        <taxon>Rhizophora</taxon>
    </lineage>
</organism>
<protein>
    <submittedName>
        <fullName evidence="1">Uncharacterized protein</fullName>
    </submittedName>
</protein>
<name>A0A2P2QE65_RHIMU</name>